<keyword evidence="3" id="KW-1185">Reference proteome</keyword>
<organism evidence="2 3">
    <name type="scientific">Streptacidiphilus cavernicola</name>
    <dbReference type="NCBI Taxonomy" id="3342716"/>
    <lineage>
        <taxon>Bacteria</taxon>
        <taxon>Bacillati</taxon>
        <taxon>Actinomycetota</taxon>
        <taxon>Actinomycetes</taxon>
        <taxon>Kitasatosporales</taxon>
        <taxon>Streptomycetaceae</taxon>
        <taxon>Streptacidiphilus</taxon>
    </lineage>
</organism>
<evidence type="ECO:0000313" key="2">
    <source>
        <dbReference type="EMBL" id="MFC1417701.1"/>
    </source>
</evidence>
<dbReference type="Proteomes" id="UP001592531">
    <property type="component" value="Unassembled WGS sequence"/>
</dbReference>
<evidence type="ECO:0000256" key="1">
    <source>
        <dbReference type="SAM" id="MobiDB-lite"/>
    </source>
</evidence>
<comment type="caution">
    <text evidence="2">The sequence shown here is derived from an EMBL/GenBank/DDBJ whole genome shotgun (WGS) entry which is preliminary data.</text>
</comment>
<reference evidence="2 3" key="1">
    <citation type="submission" date="2024-09" db="EMBL/GenBank/DDBJ databases">
        <authorList>
            <person name="Lee S.D."/>
        </authorList>
    </citation>
    <scope>NUCLEOTIDE SEQUENCE [LARGE SCALE GENOMIC DNA]</scope>
    <source>
        <strain evidence="2 3">N8-3</strain>
    </source>
</reference>
<gene>
    <name evidence="2" type="ORF">ACEZDE_13740</name>
</gene>
<dbReference type="EMBL" id="JBHFAB010000008">
    <property type="protein sequence ID" value="MFC1417701.1"/>
    <property type="molecule type" value="Genomic_DNA"/>
</dbReference>
<feature type="compositionally biased region" description="Low complexity" evidence="1">
    <location>
        <begin position="107"/>
        <end position="118"/>
    </location>
</feature>
<evidence type="ECO:0008006" key="4">
    <source>
        <dbReference type="Google" id="ProtNLM"/>
    </source>
</evidence>
<protein>
    <recommendedName>
        <fullName evidence="4">Helix-turn-helix domain-containing protein</fullName>
    </recommendedName>
</protein>
<dbReference type="RefSeq" id="WP_380536016.1">
    <property type="nucleotide sequence ID" value="NZ_JBHFAB010000008.1"/>
</dbReference>
<proteinExistence type="predicted"/>
<accession>A0ABV6VVG3</accession>
<name>A0ABV6VVG3_9ACTN</name>
<feature type="region of interest" description="Disordered" evidence="1">
    <location>
        <begin position="89"/>
        <end position="168"/>
    </location>
</feature>
<evidence type="ECO:0000313" key="3">
    <source>
        <dbReference type="Proteomes" id="UP001592531"/>
    </source>
</evidence>
<sequence length="316" mass="33759">MRVHRSRHLSGFTVLPNALLQDRRLSYTARGLLVDLLSRPDGWSEDGRRMADTSPQGRHTVAKALRELASAGYYRVDRVRRDDGTFVSEAQVWDTPQQAGPGLARPGSGSAASEGAGSNPVKDLEKEPSLPRSRSARAQAHEHQPGCTEPGGRAEATPHKTDSTAPTDAAVGAVVAALFRVIRPEPRLRLGTVEAAELAPLVAQWLERGCTERDLAAALLPGLPARMHSAAAVLRDRLLRKLPPAPEPVEAPVALQWHECARCADPVARPGLCRPCEGLGERTVKVGGGETSTARGIAMVRAAMRPATRIPALSAI</sequence>